<dbReference type="RefSeq" id="WP_205499213.1">
    <property type="nucleotide sequence ID" value="NZ_CP148066.1"/>
</dbReference>
<keyword evidence="3" id="KW-1185">Reference proteome</keyword>
<evidence type="ECO:0000256" key="1">
    <source>
        <dbReference type="SAM" id="SignalP"/>
    </source>
</evidence>
<dbReference type="PROSITE" id="PS51257">
    <property type="entry name" value="PROKAR_LIPOPROTEIN"/>
    <property type="match status" value="1"/>
</dbReference>
<dbReference type="InterPro" id="IPR027593">
    <property type="entry name" value="Aro_clust"/>
</dbReference>
<proteinExistence type="predicted"/>
<dbReference type="EMBL" id="CP148066">
    <property type="protein sequence ID" value="WXL28386.1"/>
    <property type="molecule type" value="Genomic_DNA"/>
</dbReference>
<keyword evidence="1" id="KW-0732">Signal</keyword>
<sequence>MKLNKLLTKSLILGLVVLSPLAAVSCITKEQSNEQLPQVNQILSPEAFLKQSAIQTILNEYYKKDSYETKTIEQLNQEKEEYIKAQLSEEAIKKHTQNLAKIFQYYSVAKLQTKSVWGAKNKINYFNEFEKMWNEYLTKNWLFFLYSINNLISVGSSEVITQEGGEFNRRYASFLPWQIQNTTNKIDDFAAFIVGGSILDPEWLDFESVSPKKGNDWKVYFETFYLKMSDKSIVSLQISREEDPDSKQLIKSINLLINGRIYILKKIITKEISDFNIADIARYLLRYTNDIKSKVLSYSYPLYIPKKDDIRWTIIEEEYGDLVPYLPAKYIGEKHE</sequence>
<reference evidence="2" key="1">
    <citation type="submission" date="2024-03" db="EMBL/GenBank/DDBJ databases">
        <title>Complete genome sequence of Mycoplasma gypis type strain B1/T1.</title>
        <authorList>
            <person name="Spergser J."/>
        </authorList>
    </citation>
    <scope>NUCLEOTIDE SEQUENCE [LARGE SCALE GENOMIC DNA]</scope>
    <source>
        <strain evidence="2">B1/T1</strain>
    </source>
</reference>
<evidence type="ECO:0000313" key="3">
    <source>
        <dbReference type="Proteomes" id="UP001460679"/>
    </source>
</evidence>
<feature type="signal peptide" evidence="1">
    <location>
        <begin position="1"/>
        <end position="22"/>
    </location>
</feature>
<feature type="chain" id="PRO_5045781663" evidence="1">
    <location>
        <begin position="23"/>
        <end position="336"/>
    </location>
</feature>
<dbReference type="NCBIfam" id="TIGR04313">
    <property type="entry name" value="aro_clust_Mycop"/>
    <property type="match status" value="1"/>
</dbReference>
<accession>A0ABZ2RUI6</accession>
<protein>
    <submittedName>
        <fullName evidence="2">Aromatic motif membrane protein</fullName>
    </submittedName>
</protein>
<dbReference type="Proteomes" id="UP001460679">
    <property type="component" value="Chromosome"/>
</dbReference>
<name>A0ABZ2RUI6_9BACT</name>
<gene>
    <name evidence="2" type="ORF">WG616_03415</name>
</gene>
<evidence type="ECO:0000313" key="2">
    <source>
        <dbReference type="EMBL" id="WXL28386.1"/>
    </source>
</evidence>
<organism evidence="2 3">
    <name type="scientific">[Mycoplasma] gypis</name>
    <dbReference type="NCBI Taxonomy" id="92404"/>
    <lineage>
        <taxon>Bacteria</taxon>
        <taxon>Bacillati</taxon>
        <taxon>Mycoplasmatota</taxon>
        <taxon>Mycoplasmoidales</taxon>
        <taxon>Metamycoplasmataceae</taxon>
        <taxon>Metamycoplasma</taxon>
    </lineage>
</organism>